<comment type="caution">
    <text evidence="15">The sequence shown here is derived from an EMBL/GenBank/DDBJ whole genome shotgun (WGS) entry which is preliminary data.</text>
</comment>
<dbReference type="UniPathway" id="UPA00047">
    <property type="reaction ID" value="UER00055"/>
</dbReference>
<evidence type="ECO:0000259" key="14">
    <source>
        <dbReference type="Pfam" id="PF02776"/>
    </source>
</evidence>
<keyword evidence="6 11" id="KW-0808">Transferase</keyword>
<evidence type="ECO:0000313" key="16">
    <source>
        <dbReference type="Proteomes" id="UP000518878"/>
    </source>
</evidence>
<feature type="domain" description="Thiamine pyrophosphate enzyme N-terminal TPP-binding" evidence="14">
    <location>
        <begin position="21"/>
        <end position="141"/>
    </location>
</feature>
<dbReference type="InterPro" id="IPR011766">
    <property type="entry name" value="TPP_enzyme_TPP-bd"/>
</dbReference>
<comment type="cofactor">
    <cofactor evidence="11">
        <name>Mg(2+)</name>
        <dbReference type="ChEBI" id="CHEBI:18420"/>
    </cofactor>
    <text evidence="11">Binds 1 Mg(2+) ion per subunit.</text>
</comment>
<keyword evidence="16" id="KW-1185">Reference proteome</keyword>
<dbReference type="InterPro" id="IPR012001">
    <property type="entry name" value="Thiamin_PyroP_enz_TPP-bd_dom"/>
</dbReference>
<dbReference type="EMBL" id="JAAQTL010000003">
    <property type="protein sequence ID" value="NID17324.1"/>
    <property type="molecule type" value="Genomic_DNA"/>
</dbReference>
<dbReference type="GO" id="GO:0030976">
    <property type="term" value="F:thiamine pyrophosphate binding"/>
    <property type="evidence" value="ECO:0007669"/>
    <property type="project" value="UniProtKB-UniRule"/>
</dbReference>
<dbReference type="Pfam" id="PF02776">
    <property type="entry name" value="TPP_enzyme_N"/>
    <property type="match status" value="1"/>
</dbReference>
<dbReference type="InterPro" id="IPR039368">
    <property type="entry name" value="AHAS_TPP"/>
</dbReference>
<keyword evidence="9 11" id="KW-0786">Thiamine pyrophosphate</keyword>
<dbReference type="InterPro" id="IPR012846">
    <property type="entry name" value="Acetolactate_synth_lsu"/>
</dbReference>
<dbReference type="PANTHER" id="PTHR18968">
    <property type="entry name" value="THIAMINE PYROPHOSPHATE ENZYMES"/>
    <property type="match status" value="1"/>
</dbReference>
<dbReference type="InterPro" id="IPR012000">
    <property type="entry name" value="Thiamin_PyroP_enz_cen_dom"/>
</dbReference>
<dbReference type="CDD" id="cd02015">
    <property type="entry name" value="TPP_AHAS"/>
    <property type="match status" value="1"/>
</dbReference>
<dbReference type="FunFam" id="3.40.50.970:FF:000007">
    <property type="entry name" value="Acetolactate synthase"/>
    <property type="match status" value="1"/>
</dbReference>
<keyword evidence="5 11" id="KW-0028">Amino-acid biosynthesis</keyword>
<evidence type="ECO:0000256" key="11">
    <source>
        <dbReference type="RuleBase" id="RU003591"/>
    </source>
</evidence>
<accession>A0A7X5QXR4</accession>
<dbReference type="Proteomes" id="UP000518878">
    <property type="component" value="Unassembled WGS sequence"/>
</dbReference>
<dbReference type="FunFam" id="3.40.50.1220:FF:000008">
    <property type="entry name" value="Acetolactate synthase"/>
    <property type="match status" value="1"/>
</dbReference>
<dbReference type="GO" id="GO:0005948">
    <property type="term" value="C:acetolactate synthase complex"/>
    <property type="evidence" value="ECO:0007669"/>
    <property type="project" value="TreeGrafter"/>
</dbReference>
<dbReference type="UniPathway" id="UPA00049">
    <property type="reaction ID" value="UER00059"/>
</dbReference>
<dbReference type="Pfam" id="PF02775">
    <property type="entry name" value="TPP_enzyme_C"/>
    <property type="match status" value="1"/>
</dbReference>
<dbReference type="InterPro" id="IPR029035">
    <property type="entry name" value="DHS-like_NAD/FAD-binding_dom"/>
</dbReference>
<keyword evidence="8 11" id="KW-0460">Magnesium</keyword>
<dbReference type="NCBIfam" id="TIGR00118">
    <property type="entry name" value="acolac_lg"/>
    <property type="match status" value="1"/>
</dbReference>
<dbReference type="Pfam" id="PF00205">
    <property type="entry name" value="TPP_enzyme_M"/>
    <property type="match status" value="1"/>
</dbReference>
<gene>
    <name evidence="15" type="primary">ilvB</name>
    <name evidence="15" type="ORF">HBF32_17750</name>
</gene>
<dbReference type="AlphaFoldDB" id="A0A7X5QXR4"/>
<comment type="pathway">
    <text evidence="2 11">Amino-acid biosynthesis; L-valine biosynthesis; L-valine from pyruvate: step 1/4.</text>
</comment>
<dbReference type="GO" id="GO:0000287">
    <property type="term" value="F:magnesium ion binding"/>
    <property type="evidence" value="ECO:0007669"/>
    <property type="project" value="UniProtKB-UniRule"/>
</dbReference>
<dbReference type="GO" id="GO:0009099">
    <property type="term" value="P:L-valine biosynthetic process"/>
    <property type="evidence" value="ECO:0007669"/>
    <property type="project" value="UniProtKB-UniPathway"/>
</dbReference>
<dbReference type="InterPro" id="IPR029061">
    <property type="entry name" value="THDP-binding"/>
</dbReference>
<organism evidence="15 16">
    <name type="scientific">Luteibacter yeojuensis</name>
    <dbReference type="NCBI Taxonomy" id="345309"/>
    <lineage>
        <taxon>Bacteria</taxon>
        <taxon>Pseudomonadati</taxon>
        <taxon>Pseudomonadota</taxon>
        <taxon>Gammaproteobacteria</taxon>
        <taxon>Lysobacterales</taxon>
        <taxon>Rhodanobacteraceae</taxon>
        <taxon>Luteibacter</taxon>
    </lineage>
</organism>
<sequence>MDTVDDVRPDPIHSLAGRTLTGADVVVQVLADEGLDVLFGYSGGAILPVYDAVFRYNGAHPREGGGEPMPLIVPANEQGACFMAAGYARASGRVGVALVTSGPGATNAVTPVRDCMADSIPLVVICGQVPTAAIGTDAFQEAPVSTIMGSCAKHVFLATDPATLEATLRTAFHIARSGRPGPVVIDIPKDVQNAPVVFHGSRELPVRGYRSRLHAVQSATIPDEECARFFTLLGQARRPLIYAGGGVVSAGAADALRDFAHEHGIPVVTTLMGIGGFDTTDPLALDMLGMHGAAYANYAMDDCDFVFALGARFDDRVVGVPAKFAPRARAIAQIDIDPAEIGKVKTVDWHHVGTLDQSLARLTSYGRDKGIRGDYGPWHAHVAALKTRHAMDFCRESASIQPCAVIEAINRITDGRAIISTGVGQHQMWAAQYFDFREPRHWLTSGAMGTMGFGLPAAIGAQFARRDRIVIDVDGDASIRMNIGELETVTTYNLPVKIVVLNNSGDGMVRQWQKLFFKGRFSASDKSLHKKDFVLAAQADGFEWARRLDDPAAIDTTIADFLAFDGPAFLEVVIDPDAGVYPMVGPGATYAEMITGDWIPSRERPVALAAEPTGMF</sequence>
<dbReference type="SUPFAM" id="SSF52518">
    <property type="entry name" value="Thiamin diphosphate-binding fold (THDP-binding)"/>
    <property type="match status" value="2"/>
</dbReference>
<evidence type="ECO:0000256" key="9">
    <source>
        <dbReference type="ARBA" id="ARBA00023052"/>
    </source>
</evidence>
<keyword evidence="10 11" id="KW-0100">Branched-chain amino acid biosynthesis</keyword>
<evidence type="ECO:0000256" key="3">
    <source>
        <dbReference type="ARBA" id="ARBA00007812"/>
    </source>
</evidence>
<comment type="catalytic activity">
    <reaction evidence="11">
        <text>2 pyruvate + H(+) = (2S)-2-acetolactate + CO2</text>
        <dbReference type="Rhea" id="RHEA:25249"/>
        <dbReference type="ChEBI" id="CHEBI:15361"/>
        <dbReference type="ChEBI" id="CHEBI:15378"/>
        <dbReference type="ChEBI" id="CHEBI:16526"/>
        <dbReference type="ChEBI" id="CHEBI:58476"/>
        <dbReference type="EC" id="2.2.1.6"/>
    </reaction>
</comment>
<evidence type="ECO:0000259" key="12">
    <source>
        <dbReference type="Pfam" id="PF00205"/>
    </source>
</evidence>
<name>A0A7X5QXR4_9GAMM</name>
<dbReference type="Gene3D" id="3.40.50.1220">
    <property type="entry name" value="TPP-binding domain"/>
    <property type="match status" value="1"/>
</dbReference>
<keyword evidence="7 11" id="KW-0479">Metal-binding</keyword>
<dbReference type="PANTHER" id="PTHR18968:SF13">
    <property type="entry name" value="ACETOLACTATE SYNTHASE CATALYTIC SUBUNIT, MITOCHONDRIAL"/>
    <property type="match status" value="1"/>
</dbReference>
<evidence type="ECO:0000259" key="13">
    <source>
        <dbReference type="Pfam" id="PF02775"/>
    </source>
</evidence>
<comment type="similarity">
    <text evidence="3 11">Belongs to the TPP enzyme family.</text>
</comment>
<evidence type="ECO:0000256" key="5">
    <source>
        <dbReference type="ARBA" id="ARBA00022605"/>
    </source>
</evidence>
<evidence type="ECO:0000256" key="2">
    <source>
        <dbReference type="ARBA" id="ARBA00005025"/>
    </source>
</evidence>
<dbReference type="SUPFAM" id="SSF52467">
    <property type="entry name" value="DHS-like NAD/FAD-binding domain"/>
    <property type="match status" value="1"/>
</dbReference>
<dbReference type="Gene3D" id="3.40.50.970">
    <property type="match status" value="2"/>
</dbReference>
<comment type="pathway">
    <text evidence="1 11">Amino-acid biosynthesis; L-isoleucine biosynthesis; L-isoleucine from 2-oxobutanoate: step 1/4.</text>
</comment>
<evidence type="ECO:0000256" key="10">
    <source>
        <dbReference type="ARBA" id="ARBA00023304"/>
    </source>
</evidence>
<feature type="domain" description="Thiamine pyrophosphate enzyme TPP-binding" evidence="13">
    <location>
        <begin position="422"/>
        <end position="572"/>
    </location>
</feature>
<dbReference type="CDD" id="cd07035">
    <property type="entry name" value="TPP_PYR_POX_like"/>
    <property type="match status" value="1"/>
</dbReference>
<comment type="cofactor">
    <cofactor evidence="11">
        <name>thiamine diphosphate</name>
        <dbReference type="ChEBI" id="CHEBI:58937"/>
    </cofactor>
    <text evidence="11">Binds 1 thiamine pyrophosphate per subunit.</text>
</comment>
<evidence type="ECO:0000256" key="1">
    <source>
        <dbReference type="ARBA" id="ARBA00004974"/>
    </source>
</evidence>
<protein>
    <recommendedName>
        <fullName evidence="4 11">Acetolactate synthase</fullName>
        <ecNumber evidence="4 11">2.2.1.6</ecNumber>
    </recommendedName>
</protein>
<evidence type="ECO:0000256" key="4">
    <source>
        <dbReference type="ARBA" id="ARBA00013145"/>
    </source>
</evidence>
<reference evidence="15 16" key="1">
    <citation type="journal article" date="2006" name="Int. J. Syst. Evol. Microbiol.">
        <title>Dyella yeojuensis sp. nov., isolated from greenhouse soil in Korea.</title>
        <authorList>
            <person name="Kim B.Y."/>
            <person name="Weon H.Y."/>
            <person name="Lee K.H."/>
            <person name="Seok S.J."/>
            <person name="Kwon S.W."/>
            <person name="Go S.J."/>
            <person name="Stackebrandt E."/>
        </authorList>
    </citation>
    <scope>NUCLEOTIDE SEQUENCE [LARGE SCALE GENOMIC DNA]</scope>
    <source>
        <strain evidence="15 16">DSM 17673</strain>
    </source>
</reference>
<evidence type="ECO:0000256" key="8">
    <source>
        <dbReference type="ARBA" id="ARBA00022842"/>
    </source>
</evidence>
<feature type="domain" description="Thiamine pyrophosphate enzyme central" evidence="12">
    <location>
        <begin position="229"/>
        <end position="362"/>
    </location>
</feature>
<evidence type="ECO:0000256" key="7">
    <source>
        <dbReference type="ARBA" id="ARBA00022723"/>
    </source>
</evidence>
<evidence type="ECO:0000256" key="6">
    <source>
        <dbReference type="ARBA" id="ARBA00022679"/>
    </source>
</evidence>
<dbReference type="EC" id="2.2.1.6" evidence="4 11"/>
<dbReference type="InterPro" id="IPR045229">
    <property type="entry name" value="TPP_enz"/>
</dbReference>
<proteinExistence type="inferred from homology"/>
<dbReference type="GO" id="GO:0009097">
    <property type="term" value="P:isoleucine biosynthetic process"/>
    <property type="evidence" value="ECO:0007669"/>
    <property type="project" value="UniProtKB-UniPathway"/>
</dbReference>
<dbReference type="GO" id="GO:0050660">
    <property type="term" value="F:flavin adenine dinucleotide binding"/>
    <property type="evidence" value="ECO:0007669"/>
    <property type="project" value="InterPro"/>
</dbReference>
<evidence type="ECO:0000313" key="15">
    <source>
        <dbReference type="EMBL" id="NID17324.1"/>
    </source>
</evidence>
<dbReference type="GO" id="GO:0003984">
    <property type="term" value="F:acetolactate synthase activity"/>
    <property type="evidence" value="ECO:0007669"/>
    <property type="project" value="UniProtKB-EC"/>
</dbReference>